<proteinExistence type="predicted"/>
<keyword evidence="3" id="KW-1185">Reference proteome</keyword>
<dbReference type="AlphaFoldDB" id="A0A7Y9J6V1"/>
<reference evidence="2 3" key="1">
    <citation type="submission" date="2020-07" db="EMBL/GenBank/DDBJ databases">
        <title>Sequencing the genomes of 1000 actinobacteria strains.</title>
        <authorList>
            <person name="Klenk H.-P."/>
        </authorList>
    </citation>
    <scope>NUCLEOTIDE SEQUENCE [LARGE SCALE GENOMIC DNA]</scope>
    <source>
        <strain evidence="2 3">DSM 45772</strain>
    </source>
</reference>
<evidence type="ECO:0000256" key="1">
    <source>
        <dbReference type="SAM" id="MobiDB-lite"/>
    </source>
</evidence>
<dbReference type="RefSeq" id="WP_179794429.1">
    <property type="nucleotide sequence ID" value="NZ_BAABHP010000021.1"/>
</dbReference>
<dbReference type="Proteomes" id="UP000535890">
    <property type="component" value="Unassembled WGS sequence"/>
</dbReference>
<evidence type="ECO:0000313" key="2">
    <source>
        <dbReference type="EMBL" id="NYD36804.1"/>
    </source>
</evidence>
<evidence type="ECO:0000313" key="3">
    <source>
        <dbReference type="Proteomes" id="UP000535890"/>
    </source>
</evidence>
<gene>
    <name evidence="2" type="ORF">BJ983_002906</name>
</gene>
<accession>A0A7Y9J6V1</accession>
<organism evidence="2 3">
    <name type="scientific">Actinomycetospora corticicola</name>
    <dbReference type="NCBI Taxonomy" id="663602"/>
    <lineage>
        <taxon>Bacteria</taxon>
        <taxon>Bacillati</taxon>
        <taxon>Actinomycetota</taxon>
        <taxon>Actinomycetes</taxon>
        <taxon>Pseudonocardiales</taxon>
        <taxon>Pseudonocardiaceae</taxon>
        <taxon>Actinomycetospora</taxon>
    </lineage>
</organism>
<protein>
    <submittedName>
        <fullName evidence="2">Uncharacterized protein</fullName>
    </submittedName>
</protein>
<comment type="caution">
    <text evidence="2">The sequence shown here is derived from an EMBL/GenBank/DDBJ whole genome shotgun (WGS) entry which is preliminary data.</text>
</comment>
<name>A0A7Y9J6V1_9PSEU</name>
<feature type="region of interest" description="Disordered" evidence="1">
    <location>
        <begin position="35"/>
        <end position="59"/>
    </location>
</feature>
<dbReference type="EMBL" id="JACCBN010000001">
    <property type="protein sequence ID" value="NYD36804.1"/>
    <property type="molecule type" value="Genomic_DNA"/>
</dbReference>
<sequence>MQFTWHVTTVAGLREFLARCEQLGVSDDAPLHARTGFDVSQAGPPLKQLTVRHDDGQRR</sequence>